<name>A0A1M4MXY3_9RHOB</name>
<dbReference type="Proteomes" id="UP000184085">
    <property type="component" value="Unassembled WGS sequence"/>
</dbReference>
<dbReference type="EMBL" id="FMJB01000046">
    <property type="protein sequence ID" value="SCM67432.1"/>
    <property type="molecule type" value="Genomic_DNA"/>
</dbReference>
<organism evidence="1 2">
    <name type="scientific">Donghicola eburneus</name>
    <dbReference type="NCBI Taxonomy" id="393278"/>
    <lineage>
        <taxon>Bacteria</taxon>
        <taxon>Pseudomonadati</taxon>
        <taxon>Pseudomonadota</taxon>
        <taxon>Alphaproteobacteria</taxon>
        <taxon>Rhodobacterales</taxon>
        <taxon>Roseobacteraceae</taxon>
        <taxon>Donghicola</taxon>
    </lineage>
</organism>
<dbReference type="RefSeq" id="WP_276326918.1">
    <property type="nucleotide sequence ID" value="NZ_FMJB01000046.1"/>
</dbReference>
<dbReference type="AlphaFoldDB" id="A0A1M4MXY3"/>
<sequence length="41" mass="4378">MKAMFIAFVGIFVIAVAADQVLHRAGFAIDEVTSAPSVRLD</sequence>
<accession>A0A1M4MXY3</accession>
<proteinExistence type="predicted"/>
<gene>
    <name evidence="1" type="ORF">KARMA_1630</name>
</gene>
<keyword evidence="2" id="KW-1185">Reference proteome</keyword>
<reference evidence="2" key="1">
    <citation type="submission" date="2016-09" db="EMBL/GenBank/DDBJ databases">
        <authorList>
            <person name="Wibberg D."/>
        </authorList>
    </citation>
    <scope>NUCLEOTIDE SEQUENCE [LARGE SCALE GENOMIC DNA]</scope>
</reference>
<protein>
    <submittedName>
        <fullName evidence="1">Putative membrane protein</fullName>
    </submittedName>
</protein>
<evidence type="ECO:0000313" key="2">
    <source>
        <dbReference type="Proteomes" id="UP000184085"/>
    </source>
</evidence>
<evidence type="ECO:0000313" key="1">
    <source>
        <dbReference type="EMBL" id="SCM67432.1"/>
    </source>
</evidence>